<evidence type="ECO:0000256" key="1">
    <source>
        <dbReference type="SAM" id="MobiDB-lite"/>
    </source>
</evidence>
<dbReference type="GO" id="GO:1990498">
    <property type="term" value="C:mitotic spindle microtubule"/>
    <property type="evidence" value="ECO:0007669"/>
    <property type="project" value="TreeGrafter"/>
</dbReference>
<protein>
    <recommendedName>
        <fullName evidence="4">HAUS6 protein</fullName>
    </recommendedName>
</protein>
<dbReference type="InterPro" id="IPR026797">
    <property type="entry name" value="HAUS_6"/>
</dbReference>
<dbReference type="Proteomes" id="UP000694419">
    <property type="component" value="Unplaced"/>
</dbReference>
<dbReference type="GO" id="GO:0070652">
    <property type="term" value="C:HAUS complex"/>
    <property type="evidence" value="ECO:0007669"/>
    <property type="project" value="InterPro"/>
</dbReference>
<dbReference type="GO" id="GO:0051225">
    <property type="term" value="P:spindle assembly"/>
    <property type="evidence" value="ECO:0007669"/>
    <property type="project" value="InterPro"/>
</dbReference>
<reference evidence="2" key="1">
    <citation type="submission" date="2025-08" db="UniProtKB">
        <authorList>
            <consortium name="Ensembl"/>
        </authorList>
    </citation>
    <scope>IDENTIFICATION</scope>
</reference>
<reference evidence="2" key="2">
    <citation type="submission" date="2025-09" db="UniProtKB">
        <authorList>
            <consortium name="Ensembl"/>
        </authorList>
    </citation>
    <scope>IDENTIFICATION</scope>
</reference>
<sequence length="591" mass="65762">LGYIHSFSLTPKDVNMARARCRVASNKLLQILQKENLVIQEYKKKKEMKQNDQNKNNRTERIQKVRSMWTVIMETITSLTKEKEAVDYVLQGCVGQYILDGASVGFRIPRLLCCCFVLVMFQLNVYEAGKLNFLMVIQLLNEALRTLRDEICQSELTPELAYKGINVKYTQAIAVQNSSDELAEEIARAVGSELSQSDEDNGMALEDILSSMAFNPFLTRKQIPQTPENLLTEIRSSWRKAVQPDDSDIELPSPKVMREEVPVDAGPIMQEVADSRLMSSTPASPVVDFDLFLSEMTSLLCSTEVKSQNQTRISHIIESPILETSGMQGSERTGEQELKSIGNISVQNVNSGEDPEQSSSCVKRSVNTLGSCSENNSIINVLPSDHFQDSSIDRMLNQNVSPLLSSVSCKASISWILDEAFPEELDSMDTTGCASSDSDFDVAITDIAGGSKNKGGIQESKLDLQSLFSPHKALKRTASTSEEELHQAHNGGESVSCTSDKNLKPEKRDELFSPVERFTLDEAFSKTPLSTSVNERKYSLSSLLASCQYLEEMASVVHNVQLSLITKLKGKCPCILATRFCPFCQLMYYHK</sequence>
<accession>A0A8C3J4C3</accession>
<evidence type="ECO:0000313" key="3">
    <source>
        <dbReference type="Proteomes" id="UP000694419"/>
    </source>
</evidence>
<feature type="region of interest" description="Disordered" evidence="1">
    <location>
        <begin position="478"/>
        <end position="501"/>
    </location>
</feature>
<dbReference type="PANTHER" id="PTHR16151">
    <property type="entry name" value="HAUS AUGMIN-LIKE COMPLEX SUBUNIT 6"/>
    <property type="match status" value="1"/>
</dbReference>
<dbReference type="Ensembl" id="ENSCPGT00000001236.1">
    <property type="protein sequence ID" value="ENSCPGP00000001109.1"/>
    <property type="gene ID" value="ENSCPGG00000000877.1"/>
</dbReference>
<proteinExistence type="predicted"/>
<organism evidence="2 3">
    <name type="scientific">Calidris pygmaea</name>
    <name type="common">Spoon-billed sandpiper</name>
    <dbReference type="NCBI Taxonomy" id="425635"/>
    <lineage>
        <taxon>Eukaryota</taxon>
        <taxon>Metazoa</taxon>
        <taxon>Chordata</taxon>
        <taxon>Craniata</taxon>
        <taxon>Vertebrata</taxon>
        <taxon>Euteleostomi</taxon>
        <taxon>Archelosauria</taxon>
        <taxon>Archosauria</taxon>
        <taxon>Dinosauria</taxon>
        <taxon>Saurischia</taxon>
        <taxon>Theropoda</taxon>
        <taxon>Coelurosauria</taxon>
        <taxon>Aves</taxon>
        <taxon>Neognathae</taxon>
        <taxon>Neoaves</taxon>
        <taxon>Charadriiformes</taxon>
        <taxon>Scolopacidae</taxon>
        <taxon>Calidris</taxon>
    </lineage>
</organism>
<name>A0A8C3J4C3_9CHAR</name>
<keyword evidence="3" id="KW-1185">Reference proteome</keyword>
<dbReference type="AlphaFoldDB" id="A0A8C3J4C3"/>
<evidence type="ECO:0000313" key="2">
    <source>
        <dbReference type="Ensembl" id="ENSCPGP00000001109.1"/>
    </source>
</evidence>
<evidence type="ECO:0008006" key="4">
    <source>
        <dbReference type="Google" id="ProtNLM"/>
    </source>
</evidence>
<dbReference type="PANTHER" id="PTHR16151:SF2">
    <property type="entry name" value="HAUS AUGMIN-LIKE COMPLEX SUBUNIT 6"/>
    <property type="match status" value="1"/>
</dbReference>
<dbReference type="GO" id="GO:0008017">
    <property type="term" value="F:microtubule binding"/>
    <property type="evidence" value="ECO:0007669"/>
    <property type="project" value="TreeGrafter"/>
</dbReference>